<evidence type="ECO:0000256" key="3">
    <source>
        <dbReference type="ARBA" id="ARBA00023013"/>
    </source>
</evidence>
<evidence type="ECO:0000313" key="6">
    <source>
        <dbReference type="Proteomes" id="UP001152803"/>
    </source>
</evidence>
<feature type="region of interest" description="Disordered" evidence="4">
    <location>
        <begin position="43"/>
        <end position="78"/>
    </location>
</feature>
<keyword evidence="6" id="KW-1185">Reference proteome</keyword>
<name>A0A9Q1I481_CONCO</name>
<dbReference type="InterPro" id="IPR004171">
    <property type="entry name" value="cAMP_dep_PKI"/>
</dbReference>
<evidence type="ECO:0000313" key="5">
    <source>
        <dbReference type="EMBL" id="KAJ8279708.1"/>
    </source>
</evidence>
<evidence type="ECO:0000256" key="4">
    <source>
        <dbReference type="SAM" id="MobiDB-lite"/>
    </source>
</evidence>
<dbReference type="EMBL" id="JAFJMO010000004">
    <property type="protein sequence ID" value="KAJ8279708.1"/>
    <property type="molecule type" value="Genomic_DNA"/>
</dbReference>
<comment type="caution">
    <text evidence="5">The sequence shown here is derived from an EMBL/GenBank/DDBJ whole genome shotgun (WGS) entry which is preliminary data.</text>
</comment>
<dbReference type="AlphaFoldDB" id="A0A9Q1I481"/>
<reference evidence="5" key="1">
    <citation type="journal article" date="2023" name="Science">
        <title>Genome structures resolve the early diversification of teleost fishes.</title>
        <authorList>
            <person name="Parey E."/>
            <person name="Louis A."/>
            <person name="Montfort J."/>
            <person name="Bouchez O."/>
            <person name="Roques C."/>
            <person name="Iampietro C."/>
            <person name="Lluch J."/>
            <person name="Castinel A."/>
            <person name="Donnadieu C."/>
            <person name="Desvignes T."/>
            <person name="Floi Bucao C."/>
            <person name="Jouanno E."/>
            <person name="Wen M."/>
            <person name="Mejri S."/>
            <person name="Dirks R."/>
            <person name="Jansen H."/>
            <person name="Henkel C."/>
            <person name="Chen W.J."/>
            <person name="Zahm M."/>
            <person name="Cabau C."/>
            <person name="Klopp C."/>
            <person name="Thompson A.W."/>
            <person name="Robinson-Rechavi M."/>
            <person name="Braasch I."/>
            <person name="Lecointre G."/>
            <person name="Bobe J."/>
            <person name="Postlethwait J.H."/>
            <person name="Berthelot C."/>
            <person name="Roest Crollius H."/>
            <person name="Guiguen Y."/>
        </authorList>
    </citation>
    <scope>NUCLEOTIDE SEQUENCE</scope>
    <source>
        <strain evidence="5">Concon-B</strain>
    </source>
</reference>
<keyword evidence="3" id="KW-0649">Protein kinase inhibitor</keyword>
<dbReference type="Proteomes" id="UP001152803">
    <property type="component" value="Unassembled WGS sequence"/>
</dbReference>
<protein>
    <recommendedName>
        <fullName evidence="7">cAMP-dependent protein kinase inhibitor alpha</fullName>
    </recommendedName>
</protein>
<evidence type="ECO:0000256" key="1">
    <source>
        <dbReference type="ARBA" id="ARBA00002844"/>
    </source>
</evidence>
<evidence type="ECO:0000256" key="2">
    <source>
        <dbReference type="ARBA" id="ARBA00006393"/>
    </source>
</evidence>
<organism evidence="5 6">
    <name type="scientific">Conger conger</name>
    <name type="common">Conger eel</name>
    <name type="synonym">Muraena conger</name>
    <dbReference type="NCBI Taxonomy" id="82655"/>
    <lineage>
        <taxon>Eukaryota</taxon>
        <taxon>Metazoa</taxon>
        <taxon>Chordata</taxon>
        <taxon>Craniata</taxon>
        <taxon>Vertebrata</taxon>
        <taxon>Euteleostomi</taxon>
        <taxon>Actinopterygii</taxon>
        <taxon>Neopterygii</taxon>
        <taxon>Teleostei</taxon>
        <taxon>Anguilliformes</taxon>
        <taxon>Congridae</taxon>
        <taxon>Conger</taxon>
    </lineage>
</organism>
<dbReference type="Pfam" id="PF02827">
    <property type="entry name" value="PKI"/>
    <property type="match status" value="1"/>
</dbReference>
<dbReference type="OrthoDB" id="9934738at2759"/>
<comment type="similarity">
    <text evidence="2">Belongs to the PKI family.</text>
</comment>
<sequence length="78" mass="8512">MTDVESTYEDFIASDRSGRRNALHDILGVPGDLKPSDLAHRLSELNMKKTGEADDAEKGQGPSKDPSAESPERKERGT</sequence>
<accession>A0A9Q1I481</accession>
<feature type="compositionally biased region" description="Basic and acidic residues" evidence="4">
    <location>
        <begin position="66"/>
        <end position="78"/>
    </location>
</feature>
<feature type="compositionally biased region" description="Basic and acidic residues" evidence="4">
    <location>
        <begin position="43"/>
        <end position="58"/>
    </location>
</feature>
<proteinExistence type="inferred from homology"/>
<comment type="function">
    <text evidence="1">Extremely potent competitive inhibitor of cAMP-dependent protein kinase activity, this protein interacts with the catalytic subunit of the enzyme after the cAMP-induced dissociation of its regulatory chains.</text>
</comment>
<evidence type="ECO:0008006" key="7">
    <source>
        <dbReference type="Google" id="ProtNLM"/>
    </source>
</evidence>
<dbReference type="GO" id="GO:0004862">
    <property type="term" value="F:cAMP-dependent protein kinase inhibitor activity"/>
    <property type="evidence" value="ECO:0007669"/>
    <property type="project" value="InterPro"/>
</dbReference>
<dbReference type="PANTHER" id="PTHR15416">
    <property type="entry name" value="CAMP-DEPENDENT PROTEIN KINASE INHIBITOR/PKI"/>
    <property type="match status" value="1"/>
</dbReference>
<gene>
    <name evidence="5" type="ORF">COCON_G00067740</name>
</gene>